<dbReference type="EMBL" id="WVUK01000056">
    <property type="protein sequence ID" value="KAF7492669.1"/>
    <property type="molecule type" value="Genomic_DNA"/>
</dbReference>
<reference evidence="4" key="3">
    <citation type="submission" date="2022-06" db="UniProtKB">
        <authorList>
            <consortium name="EnsemblMetazoa"/>
        </authorList>
    </citation>
    <scope>IDENTIFICATION</scope>
</reference>
<organism evidence="3">
    <name type="scientific">Sarcoptes scabiei</name>
    <name type="common">Itch mite</name>
    <name type="synonym">Acarus scabiei</name>
    <dbReference type="NCBI Taxonomy" id="52283"/>
    <lineage>
        <taxon>Eukaryota</taxon>
        <taxon>Metazoa</taxon>
        <taxon>Ecdysozoa</taxon>
        <taxon>Arthropoda</taxon>
        <taxon>Chelicerata</taxon>
        <taxon>Arachnida</taxon>
        <taxon>Acari</taxon>
        <taxon>Acariformes</taxon>
        <taxon>Sarcoptiformes</taxon>
        <taxon>Astigmata</taxon>
        <taxon>Psoroptidia</taxon>
        <taxon>Sarcoptoidea</taxon>
        <taxon>Sarcoptidae</taxon>
        <taxon>Sarcoptinae</taxon>
        <taxon>Sarcoptes</taxon>
    </lineage>
</organism>
<dbReference type="GO" id="GO:0035269">
    <property type="term" value="P:protein O-linked glycosylation via mannose"/>
    <property type="evidence" value="ECO:0007669"/>
    <property type="project" value="TreeGrafter"/>
</dbReference>
<dbReference type="Pfam" id="PF22921">
    <property type="entry name" value="FKRP_N"/>
    <property type="match status" value="1"/>
</dbReference>
<dbReference type="OrthoDB" id="444255at2759"/>
<evidence type="ECO:0000313" key="3">
    <source>
        <dbReference type="EMBL" id="KAF7492669.1"/>
    </source>
</evidence>
<accession>A0A834R7Z0</accession>
<sequence>MRSKLIGTILLFSQSYLSITIIIFLTQFDWKQFGTYRTNSLSPKSNITCLILEFENFENDLIPTVQSVCSVFSKVIIYSDNFIYPPIDLSSIIVDNCQIEIFESTKSIKNGNALLNLYRSIANDRYLLILPDRSRIKHEKNFGINLFESLITKIEQEKIDALIIPFIEDDSVRCDHFRFDYKRWTLEFFDYSNLISGTKTSCLYRSDLDLIVLVSIANVLKLAQPLLRPFMQSFLLQSSISDSRIVFHQTELFKRRSLYFRDSRNQVKYQWLLEERVKNMYRKLGIKKILKPNKTVEWFGCDRKTSRCFSTIINDLPEYLVNDRWLPPCCRKNLELTGRYVFSLLEKFQIRYWIEGGSLLGAARNHQIIDWDYDIDIGIYQDDMYKMSIMKRLFQERHGYRIKDGQGFVWEKALEGDFIKIHYSMENRIHVDIFPFVSVNGTMTKDSWFDNHPQDRPFPEHFLKPLERIEFIGMNVSVPNNVRQFLELKFGPGCIEQPKYPNAK</sequence>
<reference evidence="5" key="1">
    <citation type="journal article" date="2020" name="PLoS Negl. Trop. Dis.">
        <title>High-quality nuclear genome for Sarcoptes scabiei-A critical resource for a neglected parasite.</title>
        <authorList>
            <person name="Korhonen P.K."/>
            <person name="Gasser R.B."/>
            <person name="Ma G."/>
            <person name="Wang T."/>
            <person name="Stroehlein A.J."/>
            <person name="Young N.D."/>
            <person name="Ang C.S."/>
            <person name="Fernando D.D."/>
            <person name="Lu H.C."/>
            <person name="Taylor S."/>
            <person name="Reynolds S.L."/>
            <person name="Mofiz E."/>
            <person name="Najaraj S.H."/>
            <person name="Gowda H."/>
            <person name="Madugundu A."/>
            <person name="Renuse S."/>
            <person name="Holt D."/>
            <person name="Pandey A."/>
            <person name="Papenfuss A.T."/>
            <person name="Fischer K."/>
        </authorList>
    </citation>
    <scope>NUCLEOTIDE SEQUENCE [LARGE SCALE GENOMIC DNA]</scope>
</reference>
<proteinExistence type="predicted"/>
<dbReference type="AlphaFoldDB" id="A0A834R7Z0"/>
<dbReference type="PANTHER" id="PTHR13627:SF31">
    <property type="entry name" value="RIBITOL 5-PHOSPHATE TRANSFERASE FKRP"/>
    <property type="match status" value="1"/>
</dbReference>
<protein>
    <submittedName>
        <fullName evidence="3">Fukutin-related protein</fullName>
    </submittedName>
</protein>
<dbReference type="Proteomes" id="UP000070412">
    <property type="component" value="Unassembled WGS sequence"/>
</dbReference>
<reference evidence="3" key="2">
    <citation type="submission" date="2020-01" db="EMBL/GenBank/DDBJ databases">
        <authorList>
            <person name="Korhonen P.K.K."/>
            <person name="Guangxu M.G."/>
            <person name="Wang T.W."/>
            <person name="Stroehlein A.J.S."/>
            <person name="Young N.D."/>
            <person name="Ang C.-S.A."/>
            <person name="Fernando D.W.F."/>
            <person name="Lu H.L."/>
            <person name="Taylor S.T."/>
            <person name="Ehtesham M.E.M."/>
            <person name="Najaraj S.H.N."/>
            <person name="Harsha G.H.G."/>
            <person name="Madugundu A.M."/>
            <person name="Renuse S.R."/>
            <person name="Holt D.H."/>
            <person name="Pandey A.P."/>
            <person name="Papenfuss A.P."/>
            <person name="Gasser R.B.G."/>
            <person name="Fischer K.F."/>
        </authorList>
    </citation>
    <scope>NUCLEOTIDE SEQUENCE</scope>
    <source>
        <strain evidence="3">SSS_KF_BRIS2020</strain>
    </source>
</reference>
<dbReference type="Pfam" id="PF04991">
    <property type="entry name" value="LicD"/>
    <property type="match status" value="1"/>
</dbReference>
<gene>
    <name evidence="3" type="ORF">SSS_3871</name>
</gene>
<evidence type="ECO:0000313" key="4">
    <source>
        <dbReference type="EnsemblMetazoa" id="KAF7492669.1"/>
    </source>
</evidence>
<dbReference type="InterPro" id="IPR055105">
    <property type="entry name" value="FKRP_N"/>
</dbReference>
<keyword evidence="5" id="KW-1185">Reference proteome</keyword>
<dbReference type="GO" id="GO:0005794">
    <property type="term" value="C:Golgi apparatus"/>
    <property type="evidence" value="ECO:0007669"/>
    <property type="project" value="TreeGrafter"/>
</dbReference>
<dbReference type="EnsemblMetazoa" id="SSS_3871s_mrna">
    <property type="protein sequence ID" value="KAF7492669.1"/>
    <property type="gene ID" value="SSS_3871"/>
</dbReference>
<evidence type="ECO:0000313" key="5">
    <source>
        <dbReference type="Proteomes" id="UP000070412"/>
    </source>
</evidence>
<evidence type="ECO:0000259" key="1">
    <source>
        <dbReference type="Pfam" id="PF04991"/>
    </source>
</evidence>
<dbReference type="InterPro" id="IPR007074">
    <property type="entry name" value="LicD/FKTN/FKRP_NTP_transf"/>
</dbReference>
<name>A0A834R7Z0_SARSC</name>
<dbReference type="PANTHER" id="PTHR13627">
    <property type="entry name" value="FUKUTIN RELATED PROTEIN"/>
    <property type="match status" value="1"/>
</dbReference>
<evidence type="ECO:0000259" key="2">
    <source>
        <dbReference type="Pfam" id="PF22921"/>
    </source>
</evidence>
<feature type="domain" description="LicD/FKTN/FKRP nucleotidyltransferase" evidence="1">
    <location>
        <begin position="349"/>
        <end position="437"/>
    </location>
</feature>
<dbReference type="InterPro" id="IPR052613">
    <property type="entry name" value="LicD_transferase"/>
</dbReference>
<feature type="domain" description="FKRP stem" evidence="2">
    <location>
        <begin position="42"/>
        <end position="290"/>
    </location>
</feature>